<dbReference type="Proteomes" id="UP001249851">
    <property type="component" value="Unassembled WGS sequence"/>
</dbReference>
<gene>
    <name evidence="2" type="ORF">P5673_006953</name>
</gene>
<dbReference type="PANTHER" id="PTHR46599">
    <property type="entry name" value="PIGGYBAC TRANSPOSABLE ELEMENT-DERIVED PROTEIN 4"/>
    <property type="match status" value="1"/>
</dbReference>
<comment type="caution">
    <text evidence="2">The sequence shown here is derived from an EMBL/GenBank/DDBJ whole genome shotgun (WGS) entry which is preliminary data.</text>
</comment>
<name>A0AAD9QWQ7_ACRCE</name>
<feature type="domain" description="PiggyBac transposable element-derived protein" evidence="1">
    <location>
        <begin position="43"/>
        <end position="102"/>
    </location>
</feature>
<proteinExistence type="predicted"/>
<dbReference type="AlphaFoldDB" id="A0AAD9QWQ7"/>
<reference evidence="2" key="2">
    <citation type="journal article" date="2023" name="Science">
        <title>Genomic signatures of disease resistance in endangered staghorn corals.</title>
        <authorList>
            <person name="Vollmer S.V."/>
            <person name="Selwyn J.D."/>
            <person name="Despard B.A."/>
            <person name="Roesel C.L."/>
        </authorList>
    </citation>
    <scope>NUCLEOTIDE SEQUENCE</scope>
    <source>
        <strain evidence="2">K2</strain>
    </source>
</reference>
<sequence>MAIEKEEDLHETKDASEQASIGAIKFTLKCPSPIEEKFANCSTPGDVFLKFFEGSVLDDIIYQSNLYANQKQQEMYGFLGINIAMGYHKLPSWTEYWKGDQDLKKVSIDESMILYKGRHSIKQYNSMKPIKRGYKLWVRADMDGYISKFDVYEGKTDTSSGDSEDNGTEQEFGLVEQVLQTMTKDLFGKYHQIYFDNIFTSIPLMEYLKANGVDACGTIRSHRKCLPHDLKADSNMACAEYDYQASAVSRTQKDGSKKQFHCPAAVKEYNENMGGVDKADMLCAVHGLDRKSKKWWHRIFFGIIDRTLINAYVAYCKTESSKITTLEFRRLVAQTLITLPQPPKVRHPALSVTPPVSKKRHSSEFSVPKSIGLQNRGAHWVIHDNKRGRCDECQRNKVESWPHSLCSMCKVFLCCNEKKNCFAAFHEVE</sequence>
<evidence type="ECO:0000313" key="3">
    <source>
        <dbReference type="Proteomes" id="UP001249851"/>
    </source>
</evidence>
<reference evidence="2" key="1">
    <citation type="journal article" date="2023" name="G3 (Bethesda)">
        <title>Whole genome assembly and annotation of the endangered Caribbean coral Acropora cervicornis.</title>
        <authorList>
            <person name="Selwyn J.D."/>
            <person name="Vollmer S.V."/>
        </authorList>
    </citation>
    <scope>NUCLEOTIDE SEQUENCE</scope>
    <source>
        <strain evidence="2">K2</strain>
    </source>
</reference>
<dbReference type="InterPro" id="IPR029526">
    <property type="entry name" value="PGBD"/>
</dbReference>
<feature type="domain" description="PiggyBac transposable element-derived protein" evidence="1">
    <location>
        <begin position="105"/>
        <end position="233"/>
    </location>
</feature>
<feature type="domain" description="PiggyBac transposable element-derived protein" evidence="1">
    <location>
        <begin position="248"/>
        <end position="312"/>
    </location>
</feature>
<dbReference type="EMBL" id="JARQWQ010000011">
    <property type="protein sequence ID" value="KAK2568889.1"/>
    <property type="molecule type" value="Genomic_DNA"/>
</dbReference>
<organism evidence="2 3">
    <name type="scientific">Acropora cervicornis</name>
    <name type="common">Staghorn coral</name>
    <dbReference type="NCBI Taxonomy" id="6130"/>
    <lineage>
        <taxon>Eukaryota</taxon>
        <taxon>Metazoa</taxon>
        <taxon>Cnidaria</taxon>
        <taxon>Anthozoa</taxon>
        <taxon>Hexacorallia</taxon>
        <taxon>Scleractinia</taxon>
        <taxon>Astrocoeniina</taxon>
        <taxon>Acroporidae</taxon>
        <taxon>Acropora</taxon>
    </lineage>
</organism>
<dbReference type="Pfam" id="PF13843">
    <property type="entry name" value="DDE_Tnp_1_7"/>
    <property type="match status" value="3"/>
</dbReference>
<protein>
    <submittedName>
        <fullName evidence="2">PiggyBac transposable element-derived protein 3</fullName>
    </submittedName>
</protein>
<evidence type="ECO:0000313" key="2">
    <source>
        <dbReference type="EMBL" id="KAK2568889.1"/>
    </source>
</evidence>
<dbReference type="PANTHER" id="PTHR46599:SF2">
    <property type="entry name" value="PIGGYBAC TRANSPOSABLE ELEMENT-DERIVED PROTEIN 4-LIKE"/>
    <property type="match status" value="1"/>
</dbReference>
<evidence type="ECO:0000259" key="1">
    <source>
        <dbReference type="Pfam" id="PF13843"/>
    </source>
</evidence>
<keyword evidence="3" id="KW-1185">Reference proteome</keyword>
<accession>A0AAD9QWQ7</accession>